<proteinExistence type="predicted"/>
<organism evidence="1 2">
    <name type="scientific">Streptomyces phage Gilson</name>
    <dbReference type="NCBI Taxonomy" id="2488789"/>
    <lineage>
        <taxon>Viruses</taxon>
        <taxon>Duplodnaviria</taxon>
        <taxon>Heunggongvirae</taxon>
        <taxon>Uroviricota</taxon>
        <taxon>Caudoviricetes</taxon>
        <taxon>Stanwilliamsviridae</taxon>
        <taxon>Loccivirinae</taxon>
        <taxon>Gilsonvirus</taxon>
        <taxon>Gilsonvirus gilson</taxon>
    </lineage>
</organism>
<dbReference type="KEGG" id="vg:55612919"/>
<dbReference type="Proteomes" id="UP000284334">
    <property type="component" value="Segment"/>
</dbReference>
<accession>A0A3T0ICV1</accession>
<sequence>MPKVRAKNERSGIVSLGAHHLYKAPRFPNPRTSTEDFCPAYHRLQLSLKNSESNLKVAGKAVLKKQTQENIEKLKAAKDNIRYTKELIFSHLGECDDCK</sequence>
<evidence type="ECO:0000313" key="1">
    <source>
        <dbReference type="EMBL" id="AZU97274.1"/>
    </source>
</evidence>
<dbReference type="GeneID" id="55612919"/>
<evidence type="ECO:0000313" key="2">
    <source>
        <dbReference type="Proteomes" id="UP000284334"/>
    </source>
</evidence>
<keyword evidence="2" id="KW-1185">Reference proteome</keyword>
<reference evidence="1 2" key="1">
    <citation type="submission" date="2018-10" db="EMBL/GenBank/DDBJ databases">
        <authorList>
            <person name="Soria N.A."/>
            <person name="Batley M.G."/>
            <person name="Hanafy A."/>
            <person name="Singh N."/>
            <person name="Shaffer C.D."/>
            <person name="Weston-Hafer K.A."/>
            <person name="Russell D.A."/>
            <person name="Pope W.H."/>
            <person name="Jacobs-Sera D."/>
            <person name="Hendrix R.W."/>
            <person name="Hatfull G.F."/>
        </authorList>
    </citation>
    <scope>NUCLEOTIDE SEQUENCE [LARGE SCALE GENOMIC DNA]</scope>
</reference>
<dbReference type="RefSeq" id="YP_009842659.1">
    <property type="nucleotide sequence ID" value="NC_048742.1"/>
</dbReference>
<gene>
    <name evidence="1" type="primary">229</name>
    <name evidence="1" type="ORF">SEA_GILSON_229</name>
</gene>
<protein>
    <submittedName>
        <fullName evidence="1">Uncharacterized protein</fullName>
    </submittedName>
</protein>
<dbReference type="EMBL" id="MK061412">
    <property type="protein sequence ID" value="AZU97274.1"/>
    <property type="molecule type" value="Genomic_DNA"/>
</dbReference>
<name>A0A3T0ICV1_9CAUD</name>